<dbReference type="Proteomes" id="UP001219525">
    <property type="component" value="Unassembled WGS sequence"/>
</dbReference>
<evidence type="ECO:0000256" key="1">
    <source>
        <dbReference type="SAM" id="Phobius"/>
    </source>
</evidence>
<gene>
    <name evidence="2" type="ORF">GGX14DRAFT_676685</name>
</gene>
<protein>
    <submittedName>
        <fullName evidence="2">Uncharacterized protein</fullName>
    </submittedName>
</protein>
<sequence>MLFHGTRFSLIDSRFRVEGIEPPKFANALSSSEALYLTNSPVHTLLQVSTQQPIPFLDNRDPASLLVFRLNTKVLHGEIPPTASTDPFNVEYLSDTVGDREALCEETMYNMSLDNLGEFRVILPLSFLTLAFSFAVWYWFGDNP</sequence>
<keyword evidence="3" id="KW-1185">Reference proteome</keyword>
<dbReference type="EMBL" id="JARJCW010000090">
    <property type="protein sequence ID" value="KAJ7195478.1"/>
    <property type="molecule type" value="Genomic_DNA"/>
</dbReference>
<reference evidence="2" key="1">
    <citation type="submission" date="2023-03" db="EMBL/GenBank/DDBJ databases">
        <title>Massive genome expansion in bonnet fungi (Mycena s.s.) driven by repeated elements and novel gene families across ecological guilds.</title>
        <authorList>
            <consortium name="Lawrence Berkeley National Laboratory"/>
            <person name="Harder C.B."/>
            <person name="Miyauchi S."/>
            <person name="Viragh M."/>
            <person name="Kuo A."/>
            <person name="Thoen E."/>
            <person name="Andreopoulos B."/>
            <person name="Lu D."/>
            <person name="Skrede I."/>
            <person name="Drula E."/>
            <person name="Henrissat B."/>
            <person name="Morin E."/>
            <person name="Kohler A."/>
            <person name="Barry K."/>
            <person name="LaButti K."/>
            <person name="Morin E."/>
            <person name="Salamov A."/>
            <person name="Lipzen A."/>
            <person name="Mereny Z."/>
            <person name="Hegedus B."/>
            <person name="Baldrian P."/>
            <person name="Stursova M."/>
            <person name="Weitz H."/>
            <person name="Taylor A."/>
            <person name="Grigoriev I.V."/>
            <person name="Nagy L.G."/>
            <person name="Martin F."/>
            <person name="Kauserud H."/>
        </authorList>
    </citation>
    <scope>NUCLEOTIDE SEQUENCE</scope>
    <source>
        <strain evidence="2">9144</strain>
    </source>
</reference>
<comment type="caution">
    <text evidence="2">The sequence shown here is derived from an EMBL/GenBank/DDBJ whole genome shotgun (WGS) entry which is preliminary data.</text>
</comment>
<organism evidence="2 3">
    <name type="scientific">Mycena pura</name>
    <dbReference type="NCBI Taxonomy" id="153505"/>
    <lineage>
        <taxon>Eukaryota</taxon>
        <taxon>Fungi</taxon>
        <taxon>Dikarya</taxon>
        <taxon>Basidiomycota</taxon>
        <taxon>Agaricomycotina</taxon>
        <taxon>Agaricomycetes</taxon>
        <taxon>Agaricomycetidae</taxon>
        <taxon>Agaricales</taxon>
        <taxon>Marasmiineae</taxon>
        <taxon>Mycenaceae</taxon>
        <taxon>Mycena</taxon>
    </lineage>
</organism>
<proteinExistence type="predicted"/>
<feature type="transmembrane region" description="Helical" evidence="1">
    <location>
        <begin position="121"/>
        <end position="140"/>
    </location>
</feature>
<name>A0AAD6Y246_9AGAR</name>
<keyword evidence="1" id="KW-1133">Transmembrane helix</keyword>
<dbReference type="AlphaFoldDB" id="A0AAD6Y246"/>
<keyword evidence="1" id="KW-0472">Membrane</keyword>
<evidence type="ECO:0000313" key="3">
    <source>
        <dbReference type="Proteomes" id="UP001219525"/>
    </source>
</evidence>
<accession>A0AAD6Y246</accession>
<evidence type="ECO:0000313" key="2">
    <source>
        <dbReference type="EMBL" id="KAJ7195478.1"/>
    </source>
</evidence>
<keyword evidence="1" id="KW-0812">Transmembrane</keyword>